<keyword evidence="2" id="KW-1185">Reference proteome</keyword>
<accession>A0A1M6J250</accession>
<evidence type="ECO:0000313" key="2">
    <source>
        <dbReference type="Proteomes" id="UP000183994"/>
    </source>
</evidence>
<sequence length="265" mass="28976">MKLRRSASMLVLLTVFLLGRFVFAGQPIKMQTAPAQVQPVINKNITQQVPLVDPQISILGIQTRNMQTLSMVEYEIKIKNDASTPYRGIAQLALDLKSIIPPGENIFWEEGTPAKEIGPLAPGEEKSIRGQLSRKGAAVSLRASIKTKDKVWQSKTVKMAEMPAPKVEITNLEIRDGKVYAAIKNKSAYQIDPNGGLLIQFYGGVKQADGSVEFSPAGGRSMTLAPHAEATQSSTIRDGFDLYKVTLFFTRGKTNITADSKLISL</sequence>
<gene>
    <name evidence="1" type="ORF">SAMN02745216_01599</name>
</gene>
<reference evidence="2" key="1">
    <citation type="submission" date="2016-11" db="EMBL/GenBank/DDBJ databases">
        <authorList>
            <person name="Varghese N."/>
            <person name="Submissions S."/>
        </authorList>
    </citation>
    <scope>NUCLEOTIDE SEQUENCE [LARGE SCALE GENOMIC DNA]</scope>
    <source>
        <strain evidence="2">DSM 16219</strain>
    </source>
</reference>
<dbReference type="Proteomes" id="UP000183994">
    <property type="component" value="Unassembled WGS sequence"/>
</dbReference>
<name>A0A1M6J250_9BACT</name>
<dbReference type="STRING" id="1121393.SAMN02745216_01599"/>
<dbReference type="AlphaFoldDB" id="A0A1M6J250"/>
<evidence type="ECO:0000313" key="1">
    <source>
        <dbReference type="EMBL" id="SHJ40766.1"/>
    </source>
</evidence>
<organism evidence="1 2">
    <name type="scientific">Desulfatibacillum alkenivorans DSM 16219</name>
    <dbReference type="NCBI Taxonomy" id="1121393"/>
    <lineage>
        <taxon>Bacteria</taxon>
        <taxon>Pseudomonadati</taxon>
        <taxon>Thermodesulfobacteriota</taxon>
        <taxon>Desulfobacteria</taxon>
        <taxon>Desulfobacterales</taxon>
        <taxon>Desulfatibacillaceae</taxon>
        <taxon>Desulfatibacillum</taxon>
    </lineage>
</organism>
<proteinExistence type="predicted"/>
<protein>
    <submittedName>
        <fullName evidence="1">Uncharacterized protein</fullName>
    </submittedName>
</protein>
<dbReference type="EMBL" id="FQZU01000007">
    <property type="protein sequence ID" value="SHJ40766.1"/>
    <property type="molecule type" value="Genomic_DNA"/>
</dbReference>